<dbReference type="InterPro" id="IPR010918">
    <property type="entry name" value="PurM-like_C_dom"/>
</dbReference>
<keyword evidence="6 12" id="KW-0547">Nucleotide-binding</keyword>
<evidence type="ECO:0000256" key="3">
    <source>
        <dbReference type="ARBA" id="ARBA00013047"/>
    </source>
</evidence>
<evidence type="ECO:0000256" key="10">
    <source>
        <dbReference type="ARBA" id="ARBA00033093"/>
    </source>
</evidence>
<evidence type="ECO:0000256" key="4">
    <source>
        <dbReference type="ARBA" id="ARBA00020367"/>
    </source>
</evidence>
<comment type="subcellular location">
    <subcellularLocation>
        <location evidence="12">Cytoplasm</location>
    </subcellularLocation>
</comment>
<comment type="caution">
    <text evidence="15">The sequence shown here is derived from an EMBL/GenBank/DDBJ whole genome shotgun (WGS) entry which is preliminary data.</text>
</comment>
<evidence type="ECO:0000256" key="11">
    <source>
        <dbReference type="ARBA" id="ARBA00049057"/>
    </source>
</evidence>
<dbReference type="eggNOG" id="COG0150">
    <property type="taxonomic scope" value="Bacteria"/>
</dbReference>
<dbReference type="Gene3D" id="3.90.650.10">
    <property type="entry name" value="PurM-like C-terminal domain"/>
    <property type="match status" value="1"/>
</dbReference>
<organism evidence="15 16">
    <name type="scientific">Plesiocystis pacifica SIR-1</name>
    <dbReference type="NCBI Taxonomy" id="391625"/>
    <lineage>
        <taxon>Bacteria</taxon>
        <taxon>Pseudomonadati</taxon>
        <taxon>Myxococcota</taxon>
        <taxon>Polyangia</taxon>
        <taxon>Nannocystales</taxon>
        <taxon>Nannocystaceae</taxon>
        <taxon>Plesiocystis</taxon>
    </lineage>
</organism>
<name>A6G515_9BACT</name>
<dbReference type="AlphaFoldDB" id="A6G515"/>
<comment type="catalytic activity">
    <reaction evidence="11 12">
        <text>2-formamido-N(1)-(5-O-phospho-beta-D-ribosyl)acetamidine + ATP = 5-amino-1-(5-phospho-beta-D-ribosyl)imidazole + ADP + phosphate + H(+)</text>
        <dbReference type="Rhea" id="RHEA:23032"/>
        <dbReference type="ChEBI" id="CHEBI:15378"/>
        <dbReference type="ChEBI" id="CHEBI:30616"/>
        <dbReference type="ChEBI" id="CHEBI:43474"/>
        <dbReference type="ChEBI" id="CHEBI:137981"/>
        <dbReference type="ChEBI" id="CHEBI:147287"/>
        <dbReference type="ChEBI" id="CHEBI:456216"/>
        <dbReference type="EC" id="6.3.3.1"/>
    </reaction>
</comment>
<dbReference type="InterPro" id="IPR004733">
    <property type="entry name" value="PurM_cligase"/>
</dbReference>
<dbReference type="InterPro" id="IPR016188">
    <property type="entry name" value="PurM-like_N"/>
</dbReference>
<dbReference type="Pfam" id="PF00586">
    <property type="entry name" value="AIRS"/>
    <property type="match status" value="1"/>
</dbReference>
<evidence type="ECO:0000256" key="8">
    <source>
        <dbReference type="ARBA" id="ARBA00031908"/>
    </source>
</evidence>
<evidence type="ECO:0000313" key="15">
    <source>
        <dbReference type="EMBL" id="EDM79107.1"/>
    </source>
</evidence>
<dbReference type="HAMAP" id="MF_00741">
    <property type="entry name" value="AIRS"/>
    <property type="match status" value="1"/>
</dbReference>
<evidence type="ECO:0000256" key="5">
    <source>
        <dbReference type="ARBA" id="ARBA00022598"/>
    </source>
</evidence>
<keyword evidence="12" id="KW-0658">Purine biosynthesis</keyword>
<dbReference type="RefSeq" id="WP_006971814.1">
    <property type="nucleotide sequence ID" value="NZ_ABCS01000023.1"/>
</dbReference>
<dbReference type="Gene3D" id="3.30.1330.10">
    <property type="entry name" value="PurM-like, N-terminal domain"/>
    <property type="match status" value="1"/>
</dbReference>
<keyword evidence="5 12" id="KW-0436">Ligase</keyword>
<evidence type="ECO:0000256" key="1">
    <source>
        <dbReference type="ARBA" id="ARBA00004686"/>
    </source>
</evidence>
<evidence type="ECO:0000259" key="14">
    <source>
        <dbReference type="Pfam" id="PF02769"/>
    </source>
</evidence>
<evidence type="ECO:0000313" key="16">
    <source>
        <dbReference type="Proteomes" id="UP000005801"/>
    </source>
</evidence>
<dbReference type="GO" id="GO:0006189">
    <property type="term" value="P:'de novo' IMP biosynthetic process"/>
    <property type="evidence" value="ECO:0007669"/>
    <property type="project" value="UniProtKB-UniRule"/>
</dbReference>
<dbReference type="SUPFAM" id="SSF55326">
    <property type="entry name" value="PurM N-terminal domain-like"/>
    <property type="match status" value="1"/>
</dbReference>
<dbReference type="SUPFAM" id="SSF56042">
    <property type="entry name" value="PurM C-terminal domain-like"/>
    <property type="match status" value="1"/>
</dbReference>
<evidence type="ECO:0000256" key="9">
    <source>
        <dbReference type="ARBA" id="ARBA00032931"/>
    </source>
</evidence>
<dbReference type="GO" id="GO:0005829">
    <property type="term" value="C:cytosol"/>
    <property type="evidence" value="ECO:0007669"/>
    <property type="project" value="TreeGrafter"/>
</dbReference>
<accession>A6G515</accession>
<evidence type="ECO:0000259" key="13">
    <source>
        <dbReference type="Pfam" id="PF00586"/>
    </source>
</evidence>
<dbReference type="FunFam" id="3.30.1330.10:FF:000001">
    <property type="entry name" value="Phosphoribosylformylglycinamidine cyclo-ligase"/>
    <property type="match status" value="1"/>
</dbReference>
<dbReference type="CDD" id="cd02196">
    <property type="entry name" value="PurM"/>
    <property type="match status" value="1"/>
</dbReference>
<dbReference type="GO" id="GO:0046084">
    <property type="term" value="P:adenine biosynthetic process"/>
    <property type="evidence" value="ECO:0007669"/>
    <property type="project" value="TreeGrafter"/>
</dbReference>
<dbReference type="EC" id="6.3.3.1" evidence="3 12"/>
<evidence type="ECO:0000256" key="7">
    <source>
        <dbReference type="ARBA" id="ARBA00022840"/>
    </source>
</evidence>
<comment type="pathway">
    <text evidence="1 12">Purine metabolism; IMP biosynthesis via de novo pathway; 5-amino-1-(5-phospho-D-ribosyl)imidazole from N(2)-formyl-N(1)-(5-phospho-D-ribosyl)glycinamide: step 2/2.</text>
</comment>
<evidence type="ECO:0000256" key="12">
    <source>
        <dbReference type="HAMAP-Rule" id="MF_00741"/>
    </source>
</evidence>
<dbReference type="InterPro" id="IPR036676">
    <property type="entry name" value="PurM-like_C_sf"/>
</dbReference>
<gene>
    <name evidence="12" type="primary">purM</name>
    <name evidence="15" type="ORF">PPSIR1_10905</name>
</gene>
<proteinExistence type="inferred from homology"/>
<feature type="domain" description="PurM-like N-terminal" evidence="13">
    <location>
        <begin position="58"/>
        <end position="163"/>
    </location>
</feature>
<keyword evidence="12" id="KW-0963">Cytoplasm</keyword>
<dbReference type="PANTHER" id="PTHR10520:SF12">
    <property type="entry name" value="TRIFUNCTIONAL PURINE BIOSYNTHETIC PROTEIN ADENOSINE-3"/>
    <property type="match status" value="1"/>
</dbReference>
<dbReference type="OrthoDB" id="9777881at2"/>
<sequence>MSEDQLTYASAGVDIEAGNEAVRRIKAMVETTRQPEQLDGLGGFAGLMALPGGLAEPVLVSCTDGVGTKILVAIAMDRHATVGIDLVAMNVNDLLCTGGRPLFVLDYVATGRLEPGKIEQIVAGVVAGCRQSNCALIGGETAELPGMYADGHYDLAATAVGVVDKASIWAPSRTQAGDVILGLASSGLHSNGYSLARKALLSPEHGAMTLDDPLPGSGGSVGEALLEPTRIYEPAFAALRALEGAAVRSAAHITGGGLIENPPRAYGEQLCAEIDLSAVEVPAVLRAIAEVGVARNELLKTFNCGVGMLLFVDPERVDEVSTACEGAGQPVARLGQVVARDSASGDAVRIRGGLGQG</sequence>
<dbReference type="GO" id="GO:0005524">
    <property type="term" value="F:ATP binding"/>
    <property type="evidence" value="ECO:0007669"/>
    <property type="project" value="UniProtKB-KW"/>
</dbReference>
<protein>
    <recommendedName>
        <fullName evidence="4 12">Phosphoribosylformylglycinamidine cyclo-ligase</fullName>
        <ecNumber evidence="3 12">6.3.3.1</ecNumber>
    </recommendedName>
    <alternativeName>
        <fullName evidence="9 12">AIR synthase</fullName>
    </alternativeName>
    <alternativeName>
        <fullName evidence="10 12">AIRS</fullName>
    </alternativeName>
    <alternativeName>
        <fullName evidence="8 12">Phosphoribosyl-aminoimidazole synthetase</fullName>
    </alternativeName>
</protein>
<evidence type="ECO:0000256" key="6">
    <source>
        <dbReference type="ARBA" id="ARBA00022741"/>
    </source>
</evidence>
<keyword evidence="16" id="KW-1185">Reference proteome</keyword>
<dbReference type="GO" id="GO:0004637">
    <property type="term" value="F:phosphoribosylamine-glycine ligase activity"/>
    <property type="evidence" value="ECO:0007669"/>
    <property type="project" value="TreeGrafter"/>
</dbReference>
<dbReference type="GO" id="GO:0004641">
    <property type="term" value="F:phosphoribosylformylglycinamidine cyclo-ligase activity"/>
    <property type="evidence" value="ECO:0007669"/>
    <property type="project" value="UniProtKB-UniRule"/>
</dbReference>
<dbReference type="STRING" id="391625.PPSIR1_10905"/>
<dbReference type="EMBL" id="ABCS01000023">
    <property type="protein sequence ID" value="EDM79107.1"/>
    <property type="molecule type" value="Genomic_DNA"/>
</dbReference>
<dbReference type="Proteomes" id="UP000005801">
    <property type="component" value="Unassembled WGS sequence"/>
</dbReference>
<dbReference type="NCBIfam" id="TIGR00878">
    <property type="entry name" value="purM"/>
    <property type="match status" value="1"/>
</dbReference>
<reference evidence="15 16" key="1">
    <citation type="submission" date="2007-06" db="EMBL/GenBank/DDBJ databases">
        <authorList>
            <person name="Shimkets L."/>
            <person name="Ferriera S."/>
            <person name="Johnson J."/>
            <person name="Kravitz S."/>
            <person name="Beeson K."/>
            <person name="Sutton G."/>
            <person name="Rogers Y.-H."/>
            <person name="Friedman R."/>
            <person name="Frazier M."/>
            <person name="Venter J.C."/>
        </authorList>
    </citation>
    <scope>NUCLEOTIDE SEQUENCE [LARGE SCALE GENOMIC DNA]</scope>
    <source>
        <strain evidence="15 16">SIR-1</strain>
    </source>
</reference>
<dbReference type="InterPro" id="IPR036921">
    <property type="entry name" value="PurM-like_N_sf"/>
</dbReference>
<dbReference type="UniPathway" id="UPA00074">
    <property type="reaction ID" value="UER00129"/>
</dbReference>
<comment type="similarity">
    <text evidence="2 12">Belongs to the AIR synthase family.</text>
</comment>
<keyword evidence="7 12" id="KW-0067">ATP-binding</keyword>
<feature type="domain" description="PurM-like C-terminal" evidence="14">
    <location>
        <begin position="175"/>
        <end position="342"/>
    </location>
</feature>
<dbReference type="Pfam" id="PF02769">
    <property type="entry name" value="AIRS_C"/>
    <property type="match status" value="1"/>
</dbReference>
<dbReference type="PANTHER" id="PTHR10520">
    <property type="entry name" value="TRIFUNCTIONAL PURINE BIOSYNTHETIC PROTEIN ADENOSINE-3-RELATED"/>
    <property type="match status" value="1"/>
</dbReference>
<evidence type="ECO:0000256" key="2">
    <source>
        <dbReference type="ARBA" id="ARBA00010280"/>
    </source>
</evidence>